<dbReference type="PANTHER" id="PTHR37305:SF1">
    <property type="entry name" value="MEMBRANE PROTEIN"/>
    <property type="match status" value="1"/>
</dbReference>
<dbReference type="STRING" id="520762.AN619_12550"/>
<organism evidence="2 3">
    <name type="scientific">Thermotalea metallivorans</name>
    <dbReference type="NCBI Taxonomy" id="520762"/>
    <lineage>
        <taxon>Bacteria</taxon>
        <taxon>Bacillati</taxon>
        <taxon>Bacillota</taxon>
        <taxon>Clostridia</taxon>
        <taxon>Peptostreptococcales</taxon>
        <taxon>Thermotaleaceae</taxon>
        <taxon>Thermotalea</taxon>
    </lineage>
</organism>
<comment type="caution">
    <text evidence="2">The sequence shown here is derived from an EMBL/GenBank/DDBJ whole genome shotgun (WGS) entry which is preliminary data.</text>
</comment>
<dbReference type="OrthoDB" id="2677990at2"/>
<dbReference type="AlphaFoldDB" id="A0A140L6X3"/>
<sequence length="274" mass="31375">MHQIIFSEWEKLWQRKTPWICLSLIPVILLATLVFYLKNNAHVAAESPEYVVFLNFPVAALQEQLISAFNIAAILLTILCITEEYTTGQLRFVILRAVSPLQIIMAKMIVLFLTMLLFMIIYFIGSFLFGYILLPKTSHAAFFYHNQPFSPLRALFYSLQYYGISFFTLMAFGSVIVFFAVISKTATGAAGKGLGFLLLFIIYPALLQLFVDISSPLYGKLTFLSIPYIQYQGIALILSETKMLRSWIFTILSAYITFFSGLSFIIFKKQDYYF</sequence>
<evidence type="ECO:0000256" key="1">
    <source>
        <dbReference type="SAM" id="Phobius"/>
    </source>
</evidence>
<evidence type="ECO:0000313" key="3">
    <source>
        <dbReference type="Proteomes" id="UP000070456"/>
    </source>
</evidence>
<keyword evidence="1" id="KW-0812">Transmembrane</keyword>
<feature type="transmembrane region" description="Helical" evidence="1">
    <location>
        <begin position="65"/>
        <end position="87"/>
    </location>
</feature>
<feature type="transmembrane region" description="Helical" evidence="1">
    <location>
        <begin position="108"/>
        <end position="134"/>
    </location>
</feature>
<feature type="transmembrane region" description="Helical" evidence="1">
    <location>
        <begin position="217"/>
        <end position="238"/>
    </location>
</feature>
<feature type="transmembrane region" description="Helical" evidence="1">
    <location>
        <begin position="20"/>
        <end position="37"/>
    </location>
</feature>
<accession>A0A140L6X3</accession>
<dbReference type="Pfam" id="PF12730">
    <property type="entry name" value="ABC2_membrane_4"/>
    <property type="match status" value="1"/>
</dbReference>
<feature type="transmembrane region" description="Helical" evidence="1">
    <location>
        <begin position="247"/>
        <end position="267"/>
    </location>
</feature>
<keyword evidence="1" id="KW-0472">Membrane</keyword>
<keyword evidence="1" id="KW-1133">Transmembrane helix</keyword>
<feature type="transmembrane region" description="Helical" evidence="1">
    <location>
        <begin position="194"/>
        <end position="211"/>
    </location>
</feature>
<name>A0A140L6X3_9FIRM</name>
<dbReference type="PANTHER" id="PTHR37305">
    <property type="entry name" value="INTEGRAL MEMBRANE PROTEIN-RELATED"/>
    <property type="match status" value="1"/>
</dbReference>
<feature type="transmembrane region" description="Helical" evidence="1">
    <location>
        <begin position="154"/>
        <end position="182"/>
    </location>
</feature>
<dbReference type="EMBL" id="LOEE01000028">
    <property type="protein sequence ID" value="KXG76298.1"/>
    <property type="molecule type" value="Genomic_DNA"/>
</dbReference>
<reference evidence="2 3" key="1">
    <citation type="submission" date="2015-12" db="EMBL/GenBank/DDBJ databases">
        <title>Draft genome sequence of the thermoanaerobe Thermotalea metallivorans, an isolate from the runoff channel of the Great Artesian Basin, Australia.</title>
        <authorList>
            <person name="Patel B.K."/>
        </authorList>
    </citation>
    <scope>NUCLEOTIDE SEQUENCE [LARGE SCALE GENOMIC DNA]</scope>
    <source>
        <strain evidence="2 3">B2-1</strain>
    </source>
</reference>
<keyword evidence="3" id="KW-1185">Reference proteome</keyword>
<protein>
    <submittedName>
        <fullName evidence="2">Uncharacterized protein</fullName>
    </submittedName>
</protein>
<dbReference type="RefSeq" id="WP_068555835.1">
    <property type="nucleotide sequence ID" value="NZ_LOEE01000028.1"/>
</dbReference>
<dbReference type="Proteomes" id="UP000070456">
    <property type="component" value="Unassembled WGS sequence"/>
</dbReference>
<evidence type="ECO:0000313" key="2">
    <source>
        <dbReference type="EMBL" id="KXG76298.1"/>
    </source>
</evidence>
<proteinExistence type="predicted"/>
<gene>
    <name evidence="2" type="ORF">AN619_12550</name>
</gene>